<sequence length="386" mass="45213">MVGTFGSHWKSKLRSDKKSDWVLVNREGESRVRRIEFDIFPWSDSEEDRMTALMLKQLKKFLIKEELKDSDVCCSKVKVCACTTGLAGGRTIKLNSTRLLETIASSHRNLRKKEISSTFKTLRDSDISLIFPLSSTRSLDLVLLWRTTDSQRIGHHYLSDLKFGSTVDVSQREQKALLGQWKRSEYGRMEDPIRVELEVENDFFDWNFKRDGPFILKVKFIIKNLSTTNEASYDLDLLETRGENNLDSKKEGRKSQRRSDIIVKKKEKVEKGYEDERVEVMTEEEDEEKDEDEEEEDEEGCDWIGKLSFRGTLKRLETIELESKALWVGTGIRDLGSWKIRTGYTDQGKLKELRFDKNDDYDRFGKVYYRWKTVGERKFISVNEIN</sequence>
<keyword evidence="3" id="KW-1185">Reference proteome</keyword>
<evidence type="ECO:0000313" key="2">
    <source>
        <dbReference type="EMBL" id="CAH7687000.1"/>
    </source>
</evidence>
<dbReference type="Proteomes" id="UP001153365">
    <property type="component" value="Unassembled WGS sequence"/>
</dbReference>
<reference evidence="2" key="1">
    <citation type="submission" date="2022-06" db="EMBL/GenBank/DDBJ databases">
        <authorList>
            <consortium name="SYNGENTA / RWTH Aachen University"/>
        </authorList>
    </citation>
    <scope>NUCLEOTIDE SEQUENCE</scope>
</reference>
<gene>
    <name evidence="2" type="ORF">PPACK8108_LOCUS21721</name>
</gene>
<organism evidence="2 3">
    <name type="scientific">Phakopsora pachyrhizi</name>
    <name type="common">Asian soybean rust disease fungus</name>
    <dbReference type="NCBI Taxonomy" id="170000"/>
    <lineage>
        <taxon>Eukaryota</taxon>
        <taxon>Fungi</taxon>
        <taxon>Dikarya</taxon>
        <taxon>Basidiomycota</taxon>
        <taxon>Pucciniomycotina</taxon>
        <taxon>Pucciniomycetes</taxon>
        <taxon>Pucciniales</taxon>
        <taxon>Phakopsoraceae</taxon>
        <taxon>Phakopsora</taxon>
    </lineage>
</organism>
<accession>A0AAV0BL00</accession>
<name>A0AAV0BL00_PHAPC</name>
<proteinExistence type="predicted"/>
<dbReference type="AlphaFoldDB" id="A0AAV0BL00"/>
<evidence type="ECO:0000256" key="1">
    <source>
        <dbReference type="SAM" id="MobiDB-lite"/>
    </source>
</evidence>
<feature type="region of interest" description="Disordered" evidence="1">
    <location>
        <begin position="274"/>
        <end position="299"/>
    </location>
</feature>
<dbReference type="EMBL" id="CALTRL010005826">
    <property type="protein sequence ID" value="CAH7687000.1"/>
    <property type="molecule type" value="Genomic_DNA"/>
</dbReference>
<feature type="compositionally biased region" description="Acidic residues" evidence="1">
    <location>
        <begin position="281"/>
        <end position="299"/>
    </location>
</feature>
<protein>
    <submittedName>
        <fullName evidence="2">Expressed protein</fullName>
    </submittedName>
</protein>
<evidence type="ECO:0000313" key="3">
    <source>
        <dbReference type="Proteomes" id="UP001153365"/>
    </source>
</evidence>
<comment type="caution">
    <text evidence="2">The sequence shown here is derived from an EMBL/GenBank/DDBJ whole genome shotgun (WGS) entry which is preliminary data.</text>
</comment>